<keyword evidence="1" id="KW-0812">Transmembrane</keyword>
<gene>
    <name evidence="2" type="ORF">A2W14_03630</name>
</gene>
<feature type="transmembrane region" description="Helical" evidence="1">
    <location>
        <begin position="236"/>
        <end position="257"/>
    </location>
</feature>
<reference evidence="2 3" key="1">
    <citation type="journal article" date="2016" name="Nat. Commun.">
        <title>Thousands of microbial genomes shed light on interconnected biogeochemical processes in an aquifer system.</title>
        <authorList>
            <person name="Anantharaman K."/>
            <person name="Brown C.T."/>
            <person name="Hug L.A."/>
            <person name="Sharon I."/>
            <person name="Castelle C.J."/>
            <person name="Probst A.J."/>
            <person name="Thomas B.C."/>
            <person name="Singh A."/>
            <person name="Wilkins M.J."/>
            <person name="Karaoz U."/>
            <person name="Brodie E.L."/>
            <person name="Williams K.H."/>
            <person name="Hubbard S.S."/>
            <person name="Banfield J.F."/>
        </authorList>
    </citation>
    <scope>NUCLEOTIDE SEQUENCE [LARGE SCALE GENOMIC DNA]</scope>
</reference>
<dbReference type="NCBIfam" id="TIGR03662">
    <property type="entry name" value="Chlor_Arch_YYY"/>
    <property type="match status" value="1"/>
</dbReference>
<dbReference type="AlphaFoldDB" id="A0A1F5YSV9"/>
<feature type="transmembrane region" description="Helical" evidence="1">
    <location>
        <begin position="66"/>
        <end position="86"/>
    </location>
</feature>
<feature type="transmembrane region" description="Helical" evidence="1">
    <location>
        <begin position="387"/>
        <end position="403"/>
    </location>
</feature>
<feature type="transmembrane region" description="Helical" evidence="1">
    <location>
        <begin position="6"/>
        <end position="26"/>
    </location>
</feature>
<dbReference type="Proteomes" id="UP000176665">
    <property type="component" value="Unassembled WGS sequence"/>
</dbReference>
<feature type="transmembrane region" description="Helical" evidence="1">
    <location>
        <begin position="415"/>
        <end position="437"/>
    </location>
</feature>
<name>A0A1F5YSV9_9BACT</name>
<protein>
    <recommendedName>
        <fullName evidence="4">Chlor_Arch_YYY domain-containing protein</fullName>
    </recommendedName>
</protein>
<feature type="transmembrane region" description="Helical" evidence="1">
    <location>
        <begin position="98"/>
        <end position="116"/>
    </location>
</feature>
<feature type="transmembrane region" description="Helical" evidence="1">
    <location>
        <begin position="574"/>
        <end position="593"/>
    </location>
</feature>
<dbReference type="PANTHER" id="PTHR10790">
    <property type="entry name" value="TPR-DOMAIN CONTAINING PROTEIN"/>
    <property type="match status" value="1"/>
</dbReference>
<dbReference type="EMBL" id="MFJA01000038">
    <property type="protein sequence ID" value="OGG03163.1"/>
    <property type="molecule type" value="Genomic_DNA"/>
</dbReference>
<feature type="transmembrane region" description="Helical" evidence="1">
    <location>
        <begin position="38"/>
        <end position="60"/>
    </location>
</feature>
<keyword evidence="1" id="KW-1133">Transmembrane helix</keyword>
<feature type="transmembrane region" description="Helical" evidence="1">
    <location>
        <begin position="190"/>
        <end position="215"/>
    </location>
</feature>
<accession>A0A1F5YSV9</accession>
<feature type="transmembrane region" description="Helical" evidence="1">
    <location>
        <begin position="316"/>
        <end position="334"/>
    </location>
</feature>
<feature type="transmembrane region" description="Helical" evidence="1">
    <location>
        <begin position="486"/>
        <end position="508"/>
    </location>
</feature>
<feature type="transmembrane region" description="Helical" evidence="1">
    <location>
        <begin position="528"/>
        <end position="554"/>
    </location>
</feature>
<dbReference type="InterPro" id="IPR018746">
    <property type="entry name" value="DUF2298"/>
</dbReference>
<dbReference type="PANTHER" id="PTHR10790:SF51">
    <property type="entry name" value="TETRATRICOPEPTIDE REPEAT PROTEIN"/>
    <property type="match status" value="1"/>
</dbReference>
<feature type="transmembrane region" description="Helical" evidence="1">
    <location>
        <begin position="364"/>
        <end position="381"/>
    </location>
</feature>
<sequence>MSDFSSIFIWWLTILIVSLCVLPLTLNIFRKFIDRGYIFSKILGIFISSYLIWLFGSLHILPFTKISVILVLILLSIINFIFIGRINKQKNVTFPWKWAVLSEILFFASLWFWSFVRANEPSIRGLEKFMDYGFVNSILKSTFFPPLDMWLSKSPDYTGGHFINYYYFGHYYTAFLTKLSGISSNITYNLMLATLFAFTFTLSFSIGVNLFHFFLSFKELAYKIHSSQLITRNLKLILAGLLTAFLVALAGNLHTVYTFTTGYPNESPKPFWQLGFGFHPERYWYPNATRFIPNTIHEFPIYSFVVADLHGHVADIPFVLLTIALLLNLIVNTLTPQKQEKEKRVNQSSFISSIINDYADNNPIPLSQIILLGALVAVMYMTNAWDGLIYLVLIGLVFLYLCYKTRKPEDSVFAVIYKTGSASLFLLFFFLLVNFPFMINFRPFVSGIGVLCAPKFLLEKKLGPFLFETGKCQRSDLWMMGLLWGFFYYNAAGFLIFAVRPVLLSVKVSADKISGIFAKLSRFFKLRLALLTVLNPVDVFTLIIIFISTLLLIFPEFFYIKDIYPAHYRANTMFKLGYQAFMMLSLVSGYTVFRIRSDLASNRKTPLFIAYNALYILLFTLVAIYPYYAINSYYGKLNVYRGLDGISWMNDQFPDDYQGVLWLRQNVSCPEGAFKDCDNQPVIAEAVGESYTDYSRVSAYTGLPTIVGWPVHEWLWRGSYDEAGKRIPEVQTLYETENIEDAQAVINKYNVRYIFVGQLEAEKYPNLNSDKFSSLADVVFEQGQTKIFRVKANL</sequence>
<evidence type="ECO:0000313" key="3">
    <source>
        <dbReference type="Proteomes" id="UP000176665"/>
    </source>
</evidence>
<evidence type="ECO:0008006" key="4">
    <source>
        <dbReference type="Google" id="ProtNLM"/>
    </source>
</evidence>
<comment type="caution">
    <text evidence="2">The sequence shown here is derived from an EMBL/GenBank/DDBJ whole genome shotgun (WGS) entry which is preliminary data.</text>
</comment>
<feature type="transmembrane region" description="Helical" evidence="1">
    <location>
        <begin position="605"/>
        <end position="628"/>
    </location>
</feature>
<dbReference type="Pfam" id="PF10060">
    <property type="entry name" value="DUF2298"/>
    <property type="match status" value="1"/>
</dbReference>
<proteinExistence type="predicted"/>
<keyword evidence="1" id="KW-0472">Membrane</keyword>
<dbReference type="STRING" id="1798371.A2W14_03630"/>
<organism evidence="2 3">
    <name type="scientific">Candidatus Gottesmanbacteria bacterium RBG_16_37_8</name>
    <dbReference type="NCBI Taxonomy" id="1798371"/>
    <lineage>
        <taxon>Bacteria</taxon>
        <taxon>Candidatus Gottesmaniibacteriota</taxon>
    </lineage>
</organism>
<evidence type="ECO:0000313" key="2">
    <source>
        <dbReference type="EMBL" id="OGG03163.1"/>
    </source>
</evidence>
<evidence type="ECO:0000256" key="1">
    <source>
        <dbReference type="SAM" id="Phobius"/>
    </source>
</evidence>